<evidence type="ECO:0000256" key="1">
    <source>
        <dbReference type="ARBA" id="ARBA00004123"/>
    </source>
</evidence>
<evidence type="ECO:0000256" key="3">
    <source>
        <dbReference type="ARBA" id="ARBA00022737"/>
    </source>
</evidence>
<dbReference type="VEuPathDB" id="FungiDB:BTJ68_13957"/>
<dbReference type="GO" id="GO:0000981">
    <property type="term" value="F:DNA-binding transcription factor activity, RNA polymerase II-specific"/>
    <property type="evidence" value="ECO:0007669"/>
    <property type="project" value="InterPro"/>
</dbReference>
<proteinExistence type="predicted"/>
<evidence type="ECO:0000259" key="7">
    <source>
        <dbReference type="Pfam" id="PF04082"/>
    </source>
</evidence>
<evidence type="ECO:0000313" key="8">
    <source>
        <dbReference type="EMBL" id="OTA23632.1"/>
    </source>
</evidence>
<dbReference type="GO" id="GO:0005634">
    <property type="term" value="C:nucleus"/>
    <property type="evidence" value="ECO:0007669"/>
    <property type="project" value="UniProtKB-SubCell"/>
</dbReference>
<dbReference type="STRING" id="1157616.A0A1Z5SS35"/>
<sequence>MAQSQINGNASDRYAQNTPTIETIQALIVLMVLPHGSLRKLWSKSLSFYRLPNLHNRDSHHGYDREWRQWAADESIRRTKLIAFTFLHTHSIAYNVYPVLRSNEVNLRLPCSTKEWNAPTAALWYSFRRETPKPQLLFQEALSLLLRNRDDASR</sequence>
<accession>A0A1Z5SS35</accession>
<organism evidence="8 9">
    <name type="scientific">Hortaea werneckii EXF-2000</name>
    <dbReference type="NCBI Taxonomy" id="1157616"/>
    <lineage>
        <taxon>Eukaryota</taxon>
        <taxon>Fungi</taxon>
        <taxon>Dikarya</taxon>
        <taxon>Ascomycota</taxon>
        <taxon>Pezizomycotina</taxon>
        <taxon>Dothideomycetes</taxon>
        <taxon>Dothideomycetidae</taxon>
        <taxon>Mycosphaerellales</taxon>
        <taxon>Teratosphaeriaceae</taxon>
        <taxon>Hortaea</taxon>
    </lineage>
</organism>
<dbReference type="InterPro" id="IPR051059">
    <property type="entry name" value="VerF-like"/>
</dbReference>
<dbReference type="Proteomes" id="UP000194280">
    <property type="component" value="Unassembled WGS sequence"/>
</dbReference>
<name>A0A1Z5SS35_HORWE</name>
<keyword evidence="6" id="KW-0539">Nucleus</keyword>
<dbReference type="AlphaFoldDB" id="A0A1Z5SS35"/>
<dbReference type="InParanoid" id="A0A1Z5SS35"/>
<evidence type="ECO:0000313" key="9">
    <source>
        <dbReference type="Proteomes" id="UP000194280"/>
    </source>
</evidence>
<keyword evidence="2" id="KW-0479">Metal-binding</keyword>
<evidence type="ECO:0000256" key="5">
    <source>
        <dbReference type="ARBA" id="ARBA00022833"/>
    </source>
</evidence>
<dbReference type="GO" id="GO:0008270">
    <property type="term" value="F:zinc ion binding"/>
    <property type="evidence" value="ECO:0007669"/>
    <property type="project" value="UniProtKB-KW"/>
</dbReference>
<evidence type="ECO:0000256" key="2">
    <source>
        <dbReference type="ARBA" id="ARBA00022723"/>
    </source>
</evidence>
<dbReference type="EMBL" id="MUNK01000285">
    <property type="protein sequence ID" value="OTA23632.1"/>
    <property type="molecule type" value="Genomic_DNA"/>
</dbReference>
<dbReference type="Pfam" id="PF04082">
    <property type="entry name" value="Fungal_trans"/>
    <property type="match status" value="1"/>
</dbReference>
<keyword evidence="9" id="KW-1185">Reference proteome</keyword>
<keyword evidence="4" id="KW-0863">Zinc-finger</keyword>
<gene>
    <name evidence="8" type="ORF">BTJ68_13957</name>
</gene>
<dbReference type="OrthoDB" id="654211at2759"/>
<comment type="subcellular location">
    <subcellularLocation>
        <location evidence="1">Nucleus</location>
    </subcellularLocation>
</comment>
<reference evidence="8 9" key="1">
    <citation type="submission" date="2017-01" db="EMBL/GenBank/DDBJ databases">
        <title>The recent genome duplication of the halophilic yeast Hortaea werneckii: insights from long-read sequencing.</title>
        <authorList>
            <person name="Sinha S."/>
            <person name="Flibotte S."/>
            <person name="Neira M."/>
            <person name="Lenassi M."/>
            <person name="Gostincar C."/>
            <person name="Stajich J.E."/>
            <person name="Nislow C.E."/>
        </authorList>
    </citation>
    <scope>NUCLEOTIDE SEQUENCE [LARGE SCALE GENOMIC DNA]</scope>
    <source>
        <strain evidence="8 9">EXF-2000</strain>
    </source>
</reference>
<comment type="caution">
    <text evidence="8">The sequence shown here is derived from an EMBL/GenBank/DDBJ whole genome shotgun (WGS) entry which is preliminary data.</text>
</comment>
<evidence type="ECO:0000256" key="6">
    <source>
        <dbReference type="ARBA" id="ARBA00023242"/>
    </source>
</evidence>
<dbReference type="GO" id="GO:0000785">
    <property type="term" value="C:chromatin"/>
    <property type="evidence" value="ECO:0007669"/>
    <property type="project" value="TreeGrafter"/>
</dbReference>
<protein>
    <recommendedName>
        <fullName evidence="7">Xylanolytic transcriptional activator regulatory domain-containing protein</fullName>
    </recommendedName>
</protein>
<evidence type="ECO:0000256" key="4">
    <source>
        <dbReference type="ARBA" id="ARBA00022771"/>
    </source>
</evidence>
<dbReference type="PANTHER" id="PTHR40626">
    <property type="entry name" value="MIP31509P"/>
    <property type="match status" value="1"/>
</dbReference>
<dbReference type="GO" id="GO:0006351">
    <property type="term" value="P:DNA-templated transcription"/>
    <property type="evidence" value="ECO:0007669"/>
    <property type="project" value="InterPro"/>
</dbReference>
<dbReference type="GO" id="GO:0000978">
    <property type="term" value="F:RNA polymerase II cis-regulatory region sequence-specific DNA binding"/>
    <property type="evidence" value="ECO:0007669"/>
    <property type="project" value="InterPro"/>
</dbReference>
<dbReference type="PANTHER" id="PTHR40626:SF10">
    <property type="entry name" value="C2H2-TYPE DOMAIN-CONTAINING PROTEIN"/>
    <property type="match status" value="1"/>
</dbReference>
<dbReference type="InterPro" id="IPR007219">
    <property type="entry name" value="XnlR_reg_dom"/>
</dbReference>
<keyword evidence="3" id="KW-0677">Repeat</keyword>
<keyword evidence="5" id="KW-0862">Zinc</keyword>
<feature type="domain" description="Xylanolytic transcriptional activator regulatory" evidence="7">
    <location>
        <begin position="17"/>
        <end position="147"/>
    </location>
</feature>